<dbReference type="eggNOG" id="arCOG05841">
    <property type="taxonomic scope" value="Archaea"/>
</dbReference>
<dbReference type="AlphaFoldDB" id="C5A388"/>
<evidence type="ECO:0000313" key="1">
    <source>
        <dbReference type="EMBL" id="ACS32700.1"/>
    </source>
</evidence>
<name>C5A388_THEGJ</name>
<dbReference type="PaxDb" id="593117-TGAM_0198"/>
<evidence type="ECO:0000313" key="2">
    <source>
        <dbReference type="Proteomes" id="UP000001488"/>
    </source>
</evidence>
<sequence>MRRADGVGRMNAKLLPLLVLSLLFLSLPGLAQSEEYTLPGGNYNNLGLEGQLMMSINVTLINLAPYPKFIVLNPFYDFKIYRRNNGEWLTGKFNETRGKMVYHVSPETMNNTLNYRVGFWIYPYETVKVQFSITEAHHYYIQLKDYRDSCPTNVGLYILRYENGTLTGGEINTYENLNHPICGVAYPQLLNYPLVIRFNEVLPSMDGYIKMLRYEGIVKFKLTDVPDRADDNSTSNVEFPLFFAVSQPVILYNATMTDYQPPYSMKYSDYLNFILGYRGFTTPQVSQEKPRRPSNGLFKLTDSLLSGTTIKKPEVNAPVVKPLDFPIWVVYMGKDVNTLEISYHVEWNNYRG</sequence>
<keyword evidence="2" id="KW-1185">Reference proteome</keyword>
<dbReference type="HOGENOM" id="CLU_808031_0_0_2"/>
<dbReference type="STRING" id="593117.TGAM_0198"/>
<accession>C5A388</accession>
<dbReference type="EMBL" id="CP001398">
    <property type="protein sequence ID" value="ACS32700.1"/>
    <property type="molecule type" value="Genomic_DNA"/>
</dbReference>
<proteinExistence type="predicted"/>
<organism evidence="1 2">
    <name type="scientific">Thermococcus gammatolerans (strain DSM 15229 / JCM 11827 / EJ3)</name>
    <dbReference type="NCBI Taxonomy" id="593117"/>
    <lineage>
        <taxon>Archaea</taxon>
        <taxon>Methanobacteriati</taxon>
        <taxon>Methanobacteriota</taxon>
        <taxon>Thermococci</taxon>
        <taxon>Thermococcales</taxon>
        <taxon>Thermococcaceae</taxon>
        <taxon>Thermococcus</taxon>
    </lineage>
</organism>
<reference evidence="1 2" key="1">
    <citation type="journal article" date="2007" name="Genome Biol.">
        <title>Genome analysis and genome-wide proteomics of Thermococcus gammatolerans, the most radioresistant organism known amongst the Archaea.</title>
        <authorList>
            <person name="Zivanovic Y."/>
            <person name="Armengaud J."/>
            <person name="Lagorce A."/>
            <person name="Leplat C."/>
            <person name="Guerin P."/>
            <person name="Dutertre M."/>
            <person name="Anthouard V."/>
            <person name="Forterre P."/>
            <person name="Wincker P."/>
            <person name="Confalonieri F."/>
        </authorList>
    </citation>
    <scope>NUCLEOTIDE SEQUENCE [LARGE SCALE GENOMIC DNA]</scope>
    <source>
        <strain evidence="2">DSM 15229 / JCM 11827 / EJ3</strain>
    </source>
</reference>
<protein>
    <submittedName>
        <fullName evidence="1">Uncharacterized protein</fullName>
    </submittedName>
</protein>
<dbReference type="PATRIC" id="fig|593117.10.peg.200"/>
<gene>
    <name evidence="1" type="ordered locus">TGAM_0198</name>
</gene>
<dbReference type="Proteomes" id="UP000001488">
    <property type="component" value="Chromosome"/>
</dbReference>
<dbReference type="KEGG" id="tga:TGAM_0198"/>